<evidence type="ECO:0000313" key="4">
    <source>
        <dbReference type="Proteomes" id="UP000593758"/>
    </source>
</evidence>
<feature type="compositionally biased region" description="Low complexity" evidence="1">
    <location>
        <begin position="1"/>
        <end position="12"/>
    </location>
</feature>
<dbReference type="Gene3D" id="3.40.190.10">
    <property type="entry name" value="Periplasmic binding protein-like II"/>
    <property type="match status" value="2"/>
</dbReference>
<dbReference type="EMBL" id="CP063169">
    <property type="protein sequence ID" value="QOR71043.1"/>
    <property type="molecule type" value="Genomic_DNA"/>
</dbReference>
<dbReference type="SUPFAM" id="SSF53850">
    <property type="entry name" value="Periplasmic binding protein-like II"/>
    <property type="match status" value="1"/>
</dbReference>
<name>A0A7M1SWP0_9MICO</name>
<evidence type="ECO:0000256" key="1">
    <source>
        <dbReference type="SAM" id="MobiDB-lite"/>
    </source>
</evidence>
<protein>
    <submittedName>
        <fullName evidence="3">ABC transporter substrate-binding protein</fullName>
    </submittedName>
</protein>
<sequence>MTSATSAPAHSPSSRDRSRSRRIPAALAAGALAAALAACSTSGSDDNGFTLALIEPDLTTVPLMAAAEQLRQDGMEIDIVELAEPELAIEGLAQGDYQISAEATSPALIAAERGSPIQIIADVIGNQWAIYSQSDLTSCDSLVGEPVGIFSEGAVATAMVRDWVAQECTAGEPEYLVIGGSEVRAQALVTGEISATALEVSDVVTLAGTTDADLHELANFGTSLPDLHPQTVYANSDFLADQPDLAQAFVDALVDTHAEINADPALLVTLAEEHLGIVGDENLQRIAETYVERGLFDAAALTPENVQGTIDFFVGAGVVGELSAEDVADLSFIENAS</sequence>
<reference evidence="3 4" key="1">
    <citation type="submission" date="2020-10" db="EMBL/GenBank/DDBJ databases">
        <title>Haloactinobacterium sp. RN3S43, a bacterium isolated from saline soil.</title>
        <authorList>
            <person name="Sun J.-Q."/>
        </authorList>
    </citation>
    <scope>NUCLEOTIDE SEQUENCE [LARGE SCALE GENOMIC DNA]</scope>
    <source>
        <strain evidence="3 4">RN3S43</strain>
    </source>
</reference>
<feature type="region of interest" description="Disordered" evidence="1">
    <location>
        <begin position="1"/>
        <end position="21"/>
    </location>
</feature>
<dbReference type="RefSeq" id="WP_193497712.1">
    <property type="nucleotide sequence ID" value="NZ_CP063169.1"/>
</dbReference>
<evidence type="ECO:0000259" key="2">
    <source>
        <dbReference type="Pfam" id="PF09084"/>
    </source>
</evidence>
<dbReference type="InterPro" id="IPR015168">
    <property type="entry name" value="SsuA/THI5"/>
</dbReference>
<dbReference type="PANTHER" id="PTHR30024">
    <property type="entry name" value="ALIPHATIC SULFONATES-BINDING PROTEIN-RELATED"/>
    <property type="match status" value="1"/>
</dbReference>
<accession>A0A7M1SWP0</accession>
<keyword evidence="4" id="KW-1185">Reference proteome</keyword>
<dbReference type="Proteomes" id="UP000593758">
    <property type="component" value="Chromosome"/>
</dbReference>
<organism evidence="3 4">
    <name type="scientific">Ruania alkalisoli</name>
    <dbReference type="NCBI Taxonomy" id="2779775"/>
    <lineage>
        <taxon>Bacteria</taxon>
        <taxon>Bacillati</taxon>
        <taxon>Actinomycetota</taxon>
        <taxon>Actinomycetes</taxon>
        <taxon>Micrococcales</taxon>
        <taxon>Ruaniaceae</taxon>
        <taxon>Ruania</taxon>
    </lineage>
</organism>
<dbReference type="Pfam" id="PF09084">
    <property type="entry name" value="NMT1"/>
    <property type="match status" value="1"/>
</dbReference>
<gene>
    <name evidence="3" type="ORF">IM660_01635</name>
</gene>
<dbReference type="KEGG" id="halt:IM660_01635"/>
<proteinExistence type="predicted"/>
<dbReference type="AlphaFoldDB" id="A0A7M1SWP0"/>
<feature type="domain" description="SsuA/THI5-like" evidence="2">
    <location>
        <begin position="71"/>
        <end position="264"/>
    </location>
</feature>
<evidence type="ECO:0000313" key="3">
    <source>
        <dbReference type="EMBL" id="QOR71043.1"/>
    </source>
</evidence>